<dbReference type="EMBL" id="QQBC01000001">
    <property type="protein sequence ID" value="RDI69015.1"/>
    <property type="molecule type" value="Genomic_DNA"/>
</dbReference>
<dbReference type="STRING" id="1210086.GCA_001613105_00406"/>
<evidence type="ECO:0000256" key="4">
    <source>
        <dbReference type="PROSITE-ProRule" id="PRU00335"/>
    </source>
</evidence>
<evidence type="ECO:0000259" key="6">
    <source>
        <dbReference type="PROSITE" id="PS50977"/>
    </source>
</evidence>
<dbReference type="PROSITE" id="PS50977">
    <property type="entry name" value="HTH_TETR_2"/>
    <property type="match status" value="1"/>
</dbReference>
<dbReference type="InterPro" id="IPR009057">
    <property type="entry name" value="Homeodomain-like_sf"/>
</dbReference>
<dbReference type="InterPro" id="IPR001647">
    <property type="entry name" value="HTH_TetR"/>
</dbReference>
<feature type="DNA-binding region" description="H-T-H motif" evidence="4">
    <location>
        <begin position="48"/>
        <end position="67"/>
    </location>
</feature>
<dbReference type="InterPro" id="IPR049445">
    <property type="entry name" value="TetR_SbtR-like_C"/>
</dbReference>
<reference evidence="7 8" key="1">
    <citation type="submission" date="2018-07" db="EMBL/GenBank/DDBJ databases">
        <title>Genomic Encyclopedia of Type Strains, Phase IV (KMG-IV): sequencing the most valuable type-strain genomes for metagenomic binning, comparative biology and taxonomic classification.</title>
        <authorList>
            <person name="Goeker M."/>
        </authorList>
    </citation>
    <scope>NUCLEOTIDE SEQUENCE [LARGE SCALE GENOMIC DNA]</scope>
    <source>
        <strain evidence="7 8">DSM 44290</strain>
    </source>
</reference>
<dbReference type="GO" id="GO:0000976">
    <property type="term" value="F:transcription cis-regulatory region binding"/>
    <property type="evidence" value="ECO:0007669"/>
    <property type="project" value="TreeGrafter"/>
</dbReference>
<dbReference type="PROSITE" id="PS01081">
    <property type="entry name" value="HTH_TETR_1"/>
    <property type="match status" value="1"/>
</dbReference>
<name>A0A370IE69_9NOCA</name>
<organism evidence="7 8">
    <name type="scientific">Nocardia pseudobrasiliensis</name>
    <dbReference type="NCBI Taxonomy" id="45979"/>
    <lineage>
        <taxon>Bacteria</taxon>
        <taxon>Bacillati</taxon>
        <taxon>Actinomycetota</taxon>
        <taxon>Actinomycetes</taxon>
        <taxon>Mycobacteriales</taxon>
        <taxon>Nocardiaceae</taxon>
        <taxon>Nocardia</taxon>
    </lineage>
</organism>
<evidence type="ECO:0000313" key="7">
    <source>
        <dbReference type="EMBL" id="RDI69015.1"/>
    </source>
</evidence>
<dbReference type="Proteomes" id="UP000254869">
    <property type="component" value="Unassembled WGS sequence"/>
</dbReference>
<accession>A0A370IE69</accession>
<dbReference type="SUPFAM" id="SSF48498">
    <property type="entry name" value="Tetracyclin repressor-like, C-terminal domain"/>
    <property type="match status" value="1"/>
</dbReference>
<sequence>MGVNRATSPSPPRHLASPRRLRADAARNQQRILAAARELFAERGLEVTLDDVAEAAKVGVGTVYRRFANKRELIEEVFDQHVAAMAEATERCNNNPDPWAGVVELFEWACQHMAGNRGFSAVMLELPDAMERFASVRGRIKPALQQLMDRAHAAGVLRPGITGTDFFAMVNMVESMAAFSRPINPDTWRRYMAIVLDGIRADTVPRLPLTVPPLTDDEVDQAKAACFAPRKR</sequence>
<evidence type="ECO:0000256" key="5">
    <source>
        <dbReference type="SAM" id="MobiDB-lite"/>
    </source>
</evidence>
<evidence type="ECO:0000256" key="2">
    <source>
        <dbReference type="ARBA" id="ARBA00023125"/>
    </source>
</evidence>
<dbReference type="GO" id="GO:0003700">
    <property type="term" value="F:DNA-binding transcription factor activity"/>
    <property type="evidence" value="ECO:0007669"/>
    <property type="project" value="TreeGrafter"/>
</dbReference>
<feature type="region of interest" description="Disordered" evidence="5">
    <location>
        <begin position="1"/>
        <end position="21"/>
    </location>
</feature>
<keyword evidence="3" id="KW-0804">Transcription</keyword>
<feature type="domain" description="HTH tetR-type" evidence="6">
    <location>
        <begin position="26"/>
        <end position="85"/>
    </location>
</feature>
<dbReference type="Pfam" id="PF21597">
    <property type="entry name" value="TetR_C_43"/>
    <property type="match status" value="1"/>
</dbReference>
<dbReference type="InterPro" id="IPR023772">
    <property type="entry name" value="DNA-bd_HTH_TetR-type_CS"/>
</dbReference>
<gene>
    <name evidence="7" type="ORF">DFR76_101552</name>
</gene>
<dbReference type="InterPro" id="IPR050109">
    <property type="entry name" value="HTH-type_TetR-like_transc_reg"/>
</dbReference>
<dbReference type="PANTHER" id="PTHR30055">
    <property type="entry name" value="HTH-TYPE TRANSCRIPTIONAL REGULATOR RUTR"/>
    <property type="match status" value="1"/>
</dbReference>
<keyword evidence="2 4" id="KW-0238">DNA-binding</keyword>
<dbReference type="Gene3D" id="1.10.357.10">
    <property type="entry name" value="Tetracycline Repressor, domain 2"/>
    <property type="match status" value="1"/>
</dbReference>
<dbReference type="Pfam" id="PF00440">
    <property type="entry name" value="TetR_N"/>
    <property type="match status" value="1"/>
</dbReference>
<keyword evidence="1" id="KW-0805">Transcription regulation</keyword>
<comment type="caution">
    <text evidence="7">The sequence shown here is derived from an EMBL/GenBank/DDBJ whole genome shotgun (WGS) entry which is preliminary data.</text>
</comment>
<dbReference type="PANTHER" id="PTHR30055:SF234">
    <property type="entry name" value="HTH-TYPE TRANSCRIPTIONAL REGULATOR BETI"/>
    <property type="match status" value="1"/>
</dbReference>
<protein>
    <submittedName>
        <fullName evidence="7">TetR family transcriptional regulator</fullName>
    </submittedName>
</protein>
<keyword evidence="8" id="KW-1185">Reference proteome</keyword>
<dbReference type="PRINTS" id="PR00455">
    <property type="entry name" value="HTHTETR"/>
</dbReference>
<dbReference type="AlphaFoldDB" id="A0A370IE69"/>
<evidence type="ECO:0000313" key="8">
    <source>
        <dbReference type="Proteomes" id="UP000254869"/>
    </source>
</evidence>
<proteinExistence type="predicted"/>
<dbReference type="InterPro" id="IPR036271">
    <property type="entry name" value="Tet_transcr_reg_TetR-rel_C_sf"/>
</dbReference>
<dbReference type="SUPFAM" id="SSF46689">
    <property type="entry name" value="Homeodomain-like"/>
    <property type="match status" value="1"/>
</dbReference>
<evidence type="ECO:0000256" key="3">
    <source>
        <dbReference type="ARBA" id="ARBA00023163"/>
    </source>
</evidence>
<evidence type="ECO:0000256" key="1">
    <source>
        <dbReference type="ARBA" id="ARBA00023015"/>
    </source>
</evidence>